<protein>
    <submittedName>
        <fullName evidence="1">Uncharacterized protein</fullName>
    </submittedName>
</protein>
<keyword evidence="2" id="KW-1185">Reference proteome</keyword>
<reference evidence="1 2" key="1">
    <citation type="submission" date="2017-03" db="EMBL/GenBank/DDBJ databases">
        <authorList>
            <person name="Afonso C.L."/>
            <person name="Miller P.J."/>
            <person name="Scott M.A."/>
            <person name="Spackman E."/>
            <person name="Goraichik I."/>
            <person name="Dimitrov K.M."/>
            <person name="Suarez D.L."/>
            <person name="Swayne D.E."/>
        </authorList>
    </citation>
    <scope>NUCLEOTIDE SEQUENCE [LARGE SCALE GENOMIC DNA]</scope>
    <source>
        <strain evidence="1 2">CECT 7745</strain>
    </source>
</reference>
<dbReference type="Proteomes" id="UP000193224">
    <property type="component" value="Unassembled WGS sequence"/>
</dbReference>
<dbReference type="RefSeq" id="WP_139836286.1">
    <property type="nucleotide sequence ID" value="NZ_FWXB01000002.1"/>
</dbReference>
<accession>A0A1X7BNR1</accession>
<dbReference type="AlphaFoldDB" id="A0A1X7BNR1"/>
<evidence type="ECO:0000313" key="1">
    <source>
        <dbReference type="EMBL" id="SMC10919.1"/>
    </source>
</evidence>
<sequence length="364" mass="38730">MEAARQLQTRTSAAAKAARPEATCVENSATLETTALQEQADNSPVVQRLQTMQQVANTLPSRNSEAIIQRVVSVGGVNQDNADTTWARISADPLVTAMNAADQTKAQKYLSDWVSASATSKNPLATSQNRQYNNDDGLIRALVGEVGSEANLATEGTLATSTKSSANITGHLTTFMTKLTTFHNAQGAPYKTAASAKKGRYNYYYSTLWESVWGGGKSLGQAMANQPTDLDGKITLVADYALKMRHNVRDVVGVWNVQMTAGQNAARKCGWNPNEAANWTQTARAGNVPLNAGPSATTAQILTLAATVGATGAENEALAWAIFAFFNKSLALNKSGTHRFHEVMDVAANYGVPYVPLAYPAAAP</sequence>
<organism evidence="1 2">
    <name type="scientific">Roseovarius aestuarii</name>
    <dbReference type="NCBI Taxonomy" id="475083"/>
    <lineage>
        <taxon>Bacteria</taxon>
        <taxon>Pseudomonadati</taxon>
        <taxon>Pseudomonadota</taxon>
        <taxon>Alphaproteobacteria</taxon>
        <taxon>Rhodobacterales</taxon>
        <taxon>Roseobacteraceae</taxon>
        <taxon>Roseovarius</taxon>
    </lineage>
</organism>
<dbReference type="EMBL" id="FWXB01000002">
    <property type="protein sequence ID" value="SMC10919.1"/>
    <property type="molecule type" value="Genomic_DNA"/>
</dbReference>
<evidence type="ECO:0000313" key="2">
    <source>
        <dbReference type="Proteomes" id="UP000193224"/>
    </source>
</evidence>
<gene>
    <name evidence="1" type="ORF">ROA7745_00727</name>
</gene>
<proteinExistence type="predicted"/>
<dbReference type="OrthoDB" id="9025522at2"/>
<name>A0A1X7BNR1_9RHOB</name>